<reference evidence="2" key="1">
    <citation type="journal article" date="2021" name="bioRxiv">
        <title>Whole Genome Assembly and Annotation of Northern Wild Rice, Zizania palustris L., Supports a Whole Genome Duplication in the Zizania Genus.</title>
        <authorList>
            <person name="Haas M."/>
            <person name="Kono T."/>
            <person name="Macchietto M."/>
            <person name="Millas R."/>
            <person name="McGilp L."/>
            <person name="Shao M."/>
            <person name="Duquette J."/>
            <person name="Hirsch C.N."/>
            <person name="Kimball J."/>
        </authorList>
    </citation>
    <scope>NUCLEOTIDE SEQUENCE</scope>
    <source>
        <tissue evidence="2">Fresh leaf tissue</tissue>
    </source>
</reference>
<dbReference type="EMBL" id="JAAALK010000079">
    <property type="protein sequence ID" value="KAG8098320.1"/>
    <property type="molecule type" value="Genomic_DNA"/>
</dbReference>
<organism evidence="2 3">
    <name type="scientific">Zizania palustris</name>
    <name type="common">Northern wild rice</name>
    <dbReference type="NCBI Taxonomy" id="103762"/>
    <lineage>
        <taxon>Eukaryota</taxon>
        <taxon>Viridiplantae</taxon>
        <taxon>Streptophyta</taxon>
        <taxon>Embryophyta</taxon>
        <taxon>Tracheophyta</taxon>
        <taxon>Spermatophyta</taxon>
        <taxon>Magnoliopsida</taxon>
        <taxon>Liliopsida</taxon>
        <taxon>Poales</taxon>
        <taxon>Poaceae</taxon>
        <taxon>BOP clade</taxon>
        <taxon>Oryzoideae</taxon>
        <taxon>Oryzeae</taxon>
        <taxon>Zizaniinae</taxon>
        <taxon>Zizania</taxon>
    </lineage>
</organism>
<comment type="caution">
    <text evidence="2">The sequence shown here is derived from an EMBL/GenBank/DDBJ whole genome shotgun (WGS) entry which is preliminary data.</text>
</comment>
<accession>A0A8J6C0K4</accession>
<feature type="region of interest" description="Disordered" evidence="1">
    <location>
        <begin position="83"/>
        <end position="107"/>
    </location>
</feature>
<gene>
    <name evidence="2" type="ORF">GUJ93_ZPchr0013g36508</name>
</gene>
<sequence length="107" mass="12182">MGWALQAPPTAASSRRPRWWRVATGRPRRRCRLMRHSGPPAAAAVTGAVRAQHAESSLDRDDLDEQRRLTWRQPLICSTKCSSEASRAGLRTSRRRSKARYPRYAAR</sequence>
<evidence type="ECO:0000256" key="1">
    <source>
        <dbReference type="SAM" id="MobiDB-lite"/>
    </source>
</evidence>
<protein>
    <submittedName>
        <fullName evidence="2">Uncharacterized protein</fullName>
    </submittedName>
</protein>
<proteinExistence type="predicted"/>
<evidence type="ECO:0000313" key="3">
    <source>
        <dbReference type="Proteomes" id="UP000729402"/>
    </source>
</evidence>
<reference evidence="2" key="2">
    <citation type="submission" date="2021-02" db="EMBL/GenBank/DDBJ databases">
        <authorList>
            <person name="Kimball J.A."/>
            <person name="Haas M.W."/>
            <person name="Macchietto M."/>
            <person name="Kono T."/>
            <person name="Duquette J."/>
            <person name="Shao M."/>
        </authorList>
    </citation>
    <scope>NUCLEOTIDE SEQUENCE</scope>
    <source>
        <tissue evidence="2">Fresh leaf tissue</tissue>
    </source>
</reference>
<name>A0A8J6C0K4_ZIZPA</name>
<evidence type="ECO:0000313" key="2">
    <source>
        <dbReference type="EMBL" id="KAG8098320.1"/>
    </source>
</evidence>
<keyword evidence="3" id="KW-1185">Reference proteome</keyword>
<feature type="compositionally biased region" description="Basic residues" evidence="1">
    <location>
        <begin position="92"/>
        <end position="107"/>
    </location>
</feature>
<dbReference type="Proteomes" id="UP000729402">
    <property type="component" value="Unassembled WGS sequence"/>
</dbReference>
<dbReference type="AlphaFoldDB" id="A0A8J6C0K4"/>